<sequence>MTVQRFIEYTPFDSNGQQLPGESRKITLNVLLEDSGNYLIHRDILRHQLSQKQGTVSTKTRSEVRGGGKKPWRQKGTGRARAGSSRSPLWKGGGVIFGPKPKTANLKLNKKERNLALQTLLYNKRDIITQVSTLDIKNVKTKEFYNFCKEKGFNLNEKLLVIDSEKTTPLKLSTRNLKNVELISASNLNTLSLLKAKKILVTTSALNDIKEIYCG</sequence>
<keyword evidence="9" id="KW-0150">Chloroplast</keyword>
<dbReference type="GO" id="GO:0003735">
    <property type="term" value="F:structural constituent of ribosome"/>
    <property type="evidence" value="ECO:0007669"/>
    <property type="project" value="InterPro"/>
</dbReference>
<dbReference type="NCBIfam" id="TIGR03953">
    <property type="entry name" value="rplD_bact"/>
    <property type="match status" value="1"/>
</dbReference>
<dbReference type="HAMAP" id="MF_01328_B">
    <property type="entry name" value="Ribosomal_uL4_B"/>
    <property type="match status" value="1"/>
</dbReference>
<comment type="similarity">
    <text evidence="1 7">Belongs to the universal ribosomal protein uL4 family.</text>
</comment>
<reference evidence="9" key="1">
    <citation type="journal article" date="2021" name="Ecol Indic">
        <title>Morphological and molecular identification reveals that waters from an isolated oasis in Tamanrasset (extreme South of Algerian Sahara) are colonized by opportunistic and pollution-tolerant diatom species.</title>
        <authorList>
            <person name="Gastineau R."/>
            <person name="Hamedi C."/>
            <person name="Baba Hamed M.B."/>
            <person name="Abi-Ayad S.-M.E.-A."/>
            <person name="Bak M."/>
            <person name="Lemieux C."/>
            <person name="Turmel M."/>
            <person name="Dobosz S."/>
            <person name="Wrobel R.J."/>
            <person name="Kierzek A."/>
            <person name="Lange-Bertalot H."/>
            <person name="Witkowski A."/>
        </authorList>
    </citation>
    <scope>NUCLEOTIDE SEQUENCE</scope>
    <source>
        <strain evidence="9">SZCER1827</strain>
    </source>
</reference>
<dbReference type="GO" id="GO:0009507">
    <property type="term" value="C:chloroplast"/>
    <property type="evidence" value="ECO:0007669"/>
    <property type="project" value="UniProtKB-SubCell"/>
</dbReference>
<dbReference type="GO" id="GO:0006412">
    <property type="term" value="P:translation"/>
    <property type="evidence" value="ECO:0007669"/>
    <property type="project" value="UniProtKB-UniRule"/>
</dbReference>
<gene>
    <name evidence="7 9" type="primary">rpl4</name>
</gene>
<dbReference type="EMBL" id="MT383637">
    <property type="protein sequence ID" value="QWM93070.1"/>
    <property type="molecule type" value="Genomic_DNA"/>
</dbReference>
<organism evidence="9">
    <name type="scientific">Thalassiosira pseudonana</name>
    <name type="common">Marine diatom</name>
    <name type="synonym">Cyclotella nana</name>
    <dbReference type="NCBI Taxonomy" id="35128"/>
    <lineage>
        <taxon>Eukaryota</taxon>
        <taxon>Sar</taxon>
        <taxon>Stramenopiles</taxon>
        <taxon>Ochrophyta</taxon>
        <taxon>Bacillariophyta</taxon>
        <taxon>Coscinodiscophyceae</taxon>
        <taxon>Thalassiosirophycidae</taxon>
        <taxon>Thalassiosirales</taxon>
        <taxon>Thalassiosiraceae</taxon>
        <taxon>Thalassiosira</taxon>
    </lineage>
</organism>
<dbReference type="GO" id="GO:1990904">
    <property type="term" value="C:ribonucleoprotein complex"/>
    <property type="evidence" value="ECO:0007669"/>
    <property type="project" value="UniProtKB-KW"/>
</dbReference>
<evidence type="ECO:0000256" key="4">
    <source>
        <dbReference type="ARBA" id="ARBA00022980"/>
    </source>
</evidence>
<evidence type="ECO:0000256" key="3">
    <source>
        <dbReference type="ARBA" id="ARBA00022884"/>
    </source>
</evidence>
<dbReference type="GO" id="GO:0019843">
    <property type="term" value="F:rRNA binding"/>
    <property type="evidence" value="ECO:0007669"/>
    <property type="project" value="UniProtKB-UniRule"/>
</dbReference>
<dbReference type="PANTHER" id="PTHR10746:SF17">
    <property type="entry name" value="LARGE RIBOSOMAL SUBUNIT PROTEIN UL4C"/>
    <property type="match status" value="1"/>
</dbReference>
<geneLocation type="chloroplast" evidence="9"/>
<name>A0A8F1B7T9_THAPS</name>
<feature type="compositionally biased region" description="Basic residues" evidence="8">
    <location>
        <begin position="67"/>
        <end position="78"/>
    </location>
</feature>
<dbReference type="Pfam" id="PF00573">
    <property type="entry name" value="Ribosomal_L4"/>
    <property type="match status" value="1"/>
</dbReference>
<proteinExistence type="inferred from homology"/>
<evidence type="ECO:0000313" key="9">
    <source>
        <dbReference type="EMBL" id="QWM93070.1"/>
    </source>
</evidence>
<dbReference type="InterPro" id="IPR013005">
    <property type="entry name" value="Ribosomal_uL4-like"/>
</dbReference>
<dbReference type="SMR" id="A0A8F1B7T9"/>
<dbReference type="AlphaFoldDB" id="A0A8F1B7T9"/>
<evidence type="ECO:0000256" key="6">
    <source>
        <dbReference type="ARBA" id="ARBA00035208"/>
    </source>
</evidence>
<keyword evidence="2 7" id="KW-0699">rRNA-binding</keyword>
<evidence type="ECO:0000256" key="2">
    <source>
        <dbReference type="ARBA" id="ARBA00022730"/>
    </source>
</evidence>
<comment type="subunit">
    <text evidence="7">Part of the 50S ribosomal subunit.</text>
</comment>
<dbReference type="InterPro" id="IPR002136">
    <property type="entry name" value="Ribosomal_uL4"/>
</dbReference>
<keyword evidence="4 7" id="KW-0689">Ribosomal protein</keyword>
<keyword evidence="9" id="KW-0934">Plastid</keyword>
<keyword evidence="5 7" id="KW-0687">Ribonucleoprotein</keyword>
<protein>
    <recommendedName>
        <fullName evidence="6 7">Large ribosomal subunit protein uL4c</fullName>
    </recommendedName>
</protein>
<dbReference type="GO" id="GO:0005840">
    <property type="term" value="C:ribosome"/>
    <property type="evidence" value="ECO:0007669"/>
    <property type="project" value="UniProtKB-KW"/>
</dbReference>
<accession>A0A8F1B7T9</accession>
<dbReference type="SUPFAM" id="SSF52166">
    <property type="entry name" value="Ribosomal protein L4"/>
    <property type="match status" value="1"/>
</dbReference>
<dbReference type="InterPro" id="IPR023574">
    <property type="entry name" value="Ribosomal_uL4_dom_sf"/>
</dbReference>
<dbReference type="PANTHER" id="PTHR10746">
    <property type="entry name" value="50S RIBOSOMAL PROTEIN L4"/>
    <property type="match status" value="1"/>
</dbReference>
<evidence type="ECO:0000256" key="1">
    <source>
        <dbReference type="ARBA" id="ARBA00010528"/>
    </source>
</evidence>
<dbReference type="RefSeq" id="YP_874585.1">
    <property type="nucleotide sequence ID" value="NC_008589.1"/>
</dbReference>
<dbReference type="Gene3D" id="3.40.1370.10">
    <property type="match status" value="1"/>
</dbReference>
<evidence type="ECO:0000256" key="8">
    <source>
        <dbReference type="SAM" id="MobiDB-lite"/>
    </source>
</evidence>
<dbReference type="GeneID" id="4524724"/>
<evidence type="ECO:0000256" key="7">
    <source>
        <dbReference type="HAMAP-Rule" id="MF_01328"/>
    </source>
</evidence>
<evidence type="ECO:0000256" key="5">
    <source>
        <dbReference type="ARBA" id="ARBA00023274"/>
    </source>
</evidence>
<feature type="region of interest" description="Disordered" evidence="8">
    <location>
        <begin position="51"/>
        <end position="87"/>
    </location>
</feature>
<comment type="subcellular location">
    <subcellularLocation>
        <location evidence="7">Plastid</location>
        <location evidence="7">Chloroplast</location>
    </subcellularLocation>
</comment>
<comment type="function">
    <text evidence="7">Probably binds the 23S rRNA.</text>
</comment>
<keyword evidence="3 7" id="KW-0694">RNA-binding</keyword>